<sequence>MRSIVVGTGIGGATVAHETLDSCSRFDDHTRQATNGRHQT</sequence>
<gene>
    <name evidence="1" type="ORF">NB231_00830</name>
</gene>
<evidence type="ECO:0000313" key="1">
    <source>
        <dbReference type="EMBL" id="EAR21221.1"/>
    </source>
</evidence>
<keyword evidence="2" id="KW-1185">Reference proteome</keyword>
<protein>
    <submittedName>
        <fullName evidence="1">Uncharacterized protein</fullName>
    </submittedName>
</protein>
<proteinExistence type="predicted"/>
<dbReference type="HOGENOM" id="CLU_3293105_0_0_6"/>
<dbReference type="Proteomes" id="UP000003374">
    <property type="component" value="Unassembled WGS sequence"/>
</dbReference>
<dbReference type="EMBL" id="AAOF01000011">
    <property type="protein sequence ID" value="EAR21221.1"/>
    <property type="molecule type" value="Genomic_DNA"/>
</dbReference>
<reference evidence="1 2" key="1">
    <citation type="submission" date="2006-02" db="EMBL/GenBank/DDBJ databases">
        <authorList>
            <person name="Waterbury J."/>
            <person name="Ferriera S."/>
            <person name="Johnson J."/>
            <person name="Kravitz S."/>
            <person name="Halpern A."/>
            <person name="Remington K."/>
            <person name="Beeson K."/>
            <person name="Tran B."/>
            <person name="Rogers Y.-H."/>
            <person name="Friedman R."/>
            <person name="Venter J.C."/>
        </authorList>
    </citation>
    <scope>NUCLEOTIDE SEQUENCE [LARGE SCALE GENOMIC DNA]</scope>
    <source>
        <strain evidence="1 2">Nb-231</strain>
    </source>
</reference>
<organism evidence="1 2">
    <name type="scientific">Nitrococcus mobilis Nb-231</name>
    <dbReference type="NCBI Taxonomy" id="314278"/>
    <lineage>
        <taxon>Bacteria</taxon>
        <taxon>Pseudomonadati</taxon>
        <taxon>Pseudomonadota</taxon>
        <taxon>Gammaproteobacteria</taxon>
        <taxon>Chromatiales</taxon>
        <taxon>Ectothiorhodospiraceae</taxon>
        <taxon>Nitrococcus</taxon>
    </lineage>
</organism>
<name>A4BSX7_9GAMM</name>
<comment type="caution">
    <text evidence="1">The sequence shown here is derived from an EMBL/GenBank/DDBJ whole genome shotgun (WGS) entry which is preliminary data.</text>
</comment>
<evidence type="ECO:0000313" key="2">
    <source>
        <dbReference type="Proteomes" id="UP000003374"/>
    </source>
</evidence>
<accession>A4BSX7</accession>
<dbReference type="AlphaFoldDB" id="A4BSX7"/>